<keyword evidence="2" id="KW-1185">Reference proteome</keyword>
<evidence type="ECO:0000313" key="2">
    <source>
        <dbReference type="Proteomes" id="UP000296455"/>
    </source>
</evidence>
<gene>
    <name evidence="1" type="ORF">BcepSaruman_180</name>
</gene>
<protein>
    <submittedName>
        <fullName evidence="1">Uncharacterized protein</fullName>
    </submittedName>
</protein>
<accession>A0A4D5ZC48</accession>
<dbReference type="EMBL" id="MK552140">
    <property type="protein sequence ID" value="QBX06593.1"/>
    <property type="molecule type" value="Genomic_DNA"/>
</dbReference>
<evidence type="ECO:0000313" key="1">
    <source>
        <dbReference type="EMBL" id="QBX06593.1"/>
    </source>
</evidence>
<proteinExistence type="predicted"/>
<organism evidence="1 2">
    <name type="scientific">Burkholderia phage BcepSaruman</name>
    <dbReference type="NCBI Taxonomy" id="2530032"/>
    <lineage>
        <taxon>Viruses</taxon>
        <taxon>Duplodnaviria</taxon>
        <taxon>Heunggongvirae</taxon>
        <taxon>Uroviricota</taxon>
        <taxon>Caudoviricetes</taxon>
        <taxon>Sarumanvirus</taxon>
        <taxon>Sarumanvirus bcepsaruman</taxon>
    </lineage>
</organism>
<dbReference type="Proteomes" id="UP000296455">
    <property type="component" value="Segment"/>
</dbReference>
<name>A0A4D5ZC48_9CAUD</name>
<reference evidence="1 2" key="1">
    <citation type="submission" date="2019-02" db="EMBL/GenBank/DDBJ databases">
        <title>Complete genome sequence of Burkholderia cenocepacia phage BcepSaruman.</title>
        <authorList>
            <person name="Park K."/>
            <person name="Liu M."/>
            <person name="Gill J."/>
        </authorList>
    </citation>
    <scope>NUCLEOTIDE SEQUENCE [LARGE SCALE GENOMIC DNA]</scope>
</reference>
<sequence length="182" mass="20445">MDLYEARSIINAARDQLEQVAVALDDLDVPPSQTLSEAEIEELAHIVNGMKLPFPELATSARIQLGREACFEVVNAVVDALRPRLSPGRLTAEDVKWVVNSSAELGVEINGQFFFLYKGESLVYTEGPSEGRRPLEYRPVFKREFGEVCTPINHENYSMCGTVNLNDSEDWKVLPLAREQEF</sequence>